<evidence type="ECO:0000313" key="3">
    <source>
        <dbReference type="EMBL" id="ETW30551.1"/>
    </source>
</evidence>
<sequence>MNKIWNITFCLLFQYLCIFQNKVSTNDITKEDKRNLRHRLGVDNFNIKAENNTIEGKDGKKGSEASEKETKEKNSSNYHESSIDHNDNDNDNLLQSEEQTDTNFGVRDKTNNKKLIESTITNEKTQGKNSYHDDENTIECGHPEPLVGGEKNRQNSFSLRSNSIVTDKPITSKCGKYSSDDSNHDEIIDQHENLQIISLNTPPSHIFDQKDVSIEVVSEHERPSELPSDPIQVNKDKRIHLDGHQSNIGSFQLVYEGLHHGNDGVHGATEDRKKARPQKIKGPNQERVERIHELTMDKFEAQKENTVSGDGDKRGKVIYDENDDSHFSNSLVPETSYNQDYSLYTINILNGLPDKKSNMKNIDLEKFKDTSIHTKEEGPIVSKIHSVKEEQKDDHKYEKNILQGTKKKSEKVYDLYDYILNWVFGPMKITETNVSEQKDSLELKQRTSWDRTNIISENEEEDEINNVEQLNEIQGEITEDEVEEEKEEIIEEEEYVDEQKMVNKKKIHDLEKINKNEEKNVITKDIETTKYTVTHLEKYNNIKKDVPNFFKTIINLFSDYIIIKFSSKFFLYII</sequence>
<proteinExistence type="predicted"/>
<feature type="compositionally biased region" description="Polar residues" evidence="1">
    <location>
        <begin position="118"/>
        <end position="129"/>
    </location>
</feature>
<feature type="region of interest" description="Disordered" evidence="1">
    <location>
        <begin position="53"/>
        <end position="161"/>
    </location>
</feature>
<evidence type="ECO:0008006" key="5">
    <source>
        <dbReference type="Google" id="ProtNLM"/>
    </source>
</evidence>
<keyword evidence="2" id="KW-0732">Signal</keyword>
<dbReference type="Proteomes" id="UP000030656">
    <property type="component" value="Unassembled WGS sequence"/>
</dbReference>
<feature type="chain" id="PRO_5001539574" description="EMP3/KAHRP N-terminal domain-containing protein" evidence="2">
    <location>
        <begin position="26"/>
        <end position="574"/>
    </location>
</feature>
<protein>
    <recommendedName>
        <fullName evidence="5">EMP3/KAHRP N-terminal domain-containing protein</fullName>
    </recommendedName>
</protein>
<reference evidence="3 4" key="1">
    <citation type="submission" date="2013-02" db="EMBL/GenBank/DDBJ databases">
        <title>The Genome Annotation of Plasmodium falciparum FCH/4.</title>
        <authorList>
            <consortium name="The Broad Institute Genome Sequencing Platform"/>
            <consortium name="The Broad Institute Genome Sequencing Center for Infectious Disease"/>
            <person name="Neafsey D."/>
            <person name="Hoffman S."/>
            <person name="Volkman S."/>
            <person name="Rosenthal P."/>
            <person name="Walker B."/>
            <person name="Young S.K."/>
            <person name="Zeng Q."/>
            <person name="Gargeya S."/>
            <person name="Fitzgerald M."/>
            <person name="Haas B."/>
            <person name="Abouelleil A."/>
            <person name="Allen A.W."/>
            <person name="Alvarado L."/>
            <person name="Arachchi H.M."/>
            <person name="Berlin A.M."/>
            <person name="Chapman S.B."/>
            <person name="Gainer-Dewar J."/>
            <person name="Goldberg J."/>
            <person name="Griggs A."/>
            <person name="Gujja S."/>
            <person name="Hansen M."/>
            <person name="Howarth C."/>
            <person name="Imamovic A."/>
            <person name="Ireland A."/>
            <person name="Larimer J."/>
            <person name="McCowan C."/>
            <person name="Murphy C."/>
            <person name="Pearson M."/>
            <person name="Poon T.W."/>
            <person name="Priest M."/>
            <person name="Roberts A."/>
            <person name="Saif S."/>
            <person name="Shea T."/>
            <person name="Sisk P."/>
            <person name="Sykes S."/>
            <person name="Wortman J."/>
            <person name="Nusbaum C."/>
            <person name="Birren B."/>
        </authorList>
    </citation>
    <scope>NUCLEOTIDE SEQUENCE [LARGE SCALE GENOMIC DNA]</scope>
    <source>
        <strain evidence="3 4">FCH/4</strain>
    </source>
</reference>
<gene>
    <name evidence="3" type="ORF">PFFCH_02008</name>
</gene>
<evidence type="ECO:0000256" key="1">
    <source>
        <dbReference type="SAM" id="MobiDB-lite"/>
    </source>
</evidence>
<accession>A0A024VRM9</accession>
<evidence type="ECO:0000313" key="4">
    <source>
        <dbReference type="Proteomes" id="UP000030656"/>
    </source>
</evidence>
<feature type="compositionally biased region" description="Polar residues" evidence="1">
    <location>
        <begin position="93"/>
        <end position="103"/>
    </location>
</feature>
<dbReference type="OrthoDB" id="375747at2759"/>
<feature type="compositionally biased region" description="Basic and acidic residues" evidence="1">
    <location>
        <begin position="55"/>
        <end position="74"/>
    </location>
</feature>
<organism evidence="3 4">
    <name type="scientific">Plasmodium falciparum FCH/4</name>
    <dbReference type="NCBI Taxonomy" id="1036724"/>
    <lineage>
        <taxon>Eukaryota</taxon>
        <taxon>Sar</taxon>
        <taxon>Alveolata</taxon>
        <taxon>Apicomplexa</taxon>
        <taxon>Aconoidasida</taxon>
        <taxon>Haemosporida</taxon>
        <taxon>Plasmodiidae</taxon>
        <taxon>Plasmodium</taxon>
        <taxon>Plasmodium (Laverania)</taxon>
    </lineage>
</organism>
<name>A0A024VRM9_PLAFA</name>
<feature type="compositionally biased region" description="Basic and acidic residues" evidence="1">
    <location>
        <begin position="106"/>
        <end position="116"/>
    </location>
</feature>
<dbReference type="AlphaFoldDB" id="A0A024VRM9"/>
<reference evidence="3 4" key="2">
    <citation type="submission" date="2013-02" db="EMBL/GenBank/DDBJ databases">
        <title>The Genome Sequence of Plasmodium falciparum FCH/4.</title>
        <authorList>
            <consortium name="The Broad Institute Genome Sequencing Platform"/>
            <consortium name="The Broad Institute Genome Sequencing Center for Infectious Disease"/>
            <person name="Neafsey D."/>
            <person name="Cheeseman I."/>
            <person name="Volkman S."/>
            <person name="Adams J."/>
            <person name="Walker B."/>
            <person name="Young S.K."/>
            <person name="Zeng Q."/>
            <person name="Gargeya S."/>
            <person name="Fitzgerald M."/>
            <person name="Haas B."/>
            <person name="Abouelleil A."/>
            <person name="Alvarado L."/>
            <person name="Arachchi H.M."/>
            <person name="Berlin A.M."/>
            <person name="Chapman S.B."/>
            <person name="Dewar J."/>
            <person name="Goldberg J."/>
            <person name="Griggs A."/>
            <person name="Gujja S."/>
            <person name="Hansen M."/>
            <person name="Howarth C."/>
            <person name="Imamovic A."/>
            <person name="Larimer J."/>
            <person name="McCowan C."/>
            <person name="Murphy C."/>
            <person name="Neiman D."/>
            <person name="Pearson M."/>
            <person name="Priest M."/>
            <person name="Roberts A."/>
            <person name="Saif S."/>
            <person name="Shea T."/>
            <person name="Sisk P."/>
            <person name="Sykes S."/>
            <person name="Wortman J."/>
            <person name="Nusbaum C."/>
            <person name="Birren B."/>
        </authorList>
    </citation>
    <scope>NUCLEOTIDE SEQUENCE [LARGE SCALE GENOMIC DNA]</scope>
    <source>
        <strain evidence="3 4">FCH/4</strain>
    </source>
</reference>
<evidence type="ECO:0000256" key="2">
    <source>
        <dbReference type="SAM" id="SignalP"/>
    </source>
</evidence>
<feature type="signal peptide" evidence="2">
    <location>
        <begin position="1"/>
        <end position="25"/>
    </location>
</feature>
<dbReference type="EMBL" id="KI927903">
    <property type="protein sequence ID" value="ETW30551.1"/>
    <property type="molecule type" value="Genomic_DNA"/>
</dbReference>